<evidence type="ECO:0000256" key="2">
    <source>
        <dbReference type="ARBA" id="ARBA00004496"/>
    </source>
</evidence>
<gene>
    <name evidence="20" type="ORF">DGYR_LOCUS2393</name>
</gene>
<keyword evidence="13" id="KW-0007">Acetylation</keyword>
<dbReference type="Pfam" id="PF18360">
    <property type="entry name" value="hnRNP_Q_AcD"/>
    <property type="match status" value="1"/>
</dbReference>
<evidence type="ECO:0000256" key="5">
    <source>
        <dbReference type="ARBA" id="ARBA00022499"/>
    </source>
</evidence>
<dbReference type="CDD" id="cd12250">
    <property type="entry name" value="RRM2_hnRNPR_like"/>
    <property type="match status" value="1"/>
</dbReference>
<evidence type="ECO:0000256" key="18">
    <source>
        <dbReference type="SAM" id="MobiDB-lite"/>
    </source>
</evidence>
<dbReference type="GO" id="GO:0005654">
    <property type="term" value="C:nucleoplasm"/>
    <property type="evidence" value="ECO:0007669"/>
    <property type="project" value="UniProtKB-SubCell"/>
</dbReference>
<dbReference type="Gene3D" id="3.30.70.330">
    <property type="match status" value="3"/>
</dbReference>
<dbReference type="CDD" id="cd12251">
    <property type="entry name" value="RRM3_hnRNPR_like"/>
    <property type="match status" value="1"/>
</dbReference>
<dbReference type="InterPro" id="IPR000504">
    <property type="entry name" value="RRM_dom"/>
</dbReference>
<name>A0A7I8VAN2_9ANNE</name>
<keyword evidence="10" id="KW-0832">Ubl conjugation</keyword>
<keyword evidence="9" id="KW-0256">Endoplasmic reticulum</keyword>
<keyword evidence="5" id="KW-1017">Isopeptide bond</keyword>
<dbReference type="OrthoDB" id="3800936at2759"/>
<keyword evidence="16" id="KW-0687">Ribonucleoprotein</keyword>
<keyword evidence="7" id="KW-0747">Spliceosome</keyword>
<evidence type="ECO:0000256" key="11">
    <source>
        <dbReference type="ARBA" id="ARBA00022848"/>
    </source>
</evidence>
<feature type="compositionally biased region" description="Gly residues" evidence="18">
    <location>
        <begin position="563"/>
        <end position="580"/>
    </location>
</feature>
<dbReference type="CDD" id="cd12249">
    <property type="entry name" value="RRM1_hnRNPR_like"/>
    <property type="match status" value="1"/>
</dbReference>
<comment type="caution">
    <text evidence="20">The sequence shown here is derived from an EMBL/GenBank/DDBJ whole genome shotgun (WGS) entry which is preliminary data.</text>
</comment>
<dbReference type="NCBIfam" id="TIGR01648">
    <property type="entry name" value="hnRNP-R-Q"/>
    <property type="match status" value="1"/>
</dbReference>
<keyword evidence="15" id="KW-0539">Nucleus</keyword>
<proteinExistence type="predicted"/>
<protein>
    <submittedName>
        <fullName evidence="20">DgyrCDS2563</fullName>
    </submittedName>
</protein>
<dbReference type="FunFam" id="3.30.70.330:FF:000024">
    <property type="entry name" value="Heterogeneous nuclear ribonucleoprotein q isoform"/>
    <property type="match status" value="1"/>
</dbReference>
<dbReference type="InterPro" id="IPR041337">
    <property type="entry name" value="hnRNP_Q_AcD"/>
</dbReference>
<dbReference type="InterPro" id="IPR006535">
    <property type="entry name" value="HnRNP_R/Q_splicing_fac"/>
</dbReference>
<dbReference type="SMART" id="SM00360">
    <property type="entry name" value="RRM"/>
    <property type="match status" value="3"/>
</dbReference>
<feature type="compositionally biased region" description="Polar residues" evidence="18">
    <location>
        <begin position="1"/>
        <end position="10"/>
    </location>
</feature>
<evidence type="ECO:0000256" key="3">
    <source>
        <dbReference type="ARBA" id="ARBA00004642"/>
    </source>
</evidence>
<dbReference type="Proteomes" id="UP000549394">
    <property type="component" value="Unassembled WGS sequence"/>
</dbReference>
<evidence type="ECO:0000313" key="21">
    <source>
        <dbReference type="Proteomes" id="UP000549394"/>
    </source>
</evidence>
<keyword evidence="4" id="KW-0963">Cytoplasm</keyword>
<feature type="domain" description="RRM" evidence="19">
    <location>
        <begin position="241"/>
        <end position="324"/>
    </location>
</feature>
<keyword evidence="12 17" id="KW-0694">RNA-binding</keyword>
<dbReference type="FunFam" id="3.30.70.330:FF:000023">
    <property type="entry name" value="Heterogeneous nuclear ribonucleoprotein q isoform"/>
    <property type="match status" value="1"/>
</dbReference>
<keyword evidence="11" id="KW-0492">Microsome</keyword>
<dbReference type="FunFam" id="3.30.70.330:FF:000027">
    <property type="entry name" value="Heterogeneous nuclear ribonucleoprotein q isoform"/>
    <property type="match status" value="1"/>
</dbReference>
<dbReference type="GO" id="GO:0005681">
    <property type="term" value="C:spliceosomal complex"/>
    <property type="evidence" value="ECO:0007669"/>
    <property type="project" value="UniProtKB-KW"/>
</dbReference>
<keyword evidence="8" id="KW-0677">Repeat</keyword>
<dbReference type="SUPFAM" id="SSF54928">
    <property type="entry name" value="RNA-binding domain, RBD"/>
    <property type="match status" value="2"/>
</dbReference>
<dbReference type="InterPro" id="IPR035979">
    <property type="entry name" value="RBD_domain_sf"/>
</dbReference>
<accession>A0A7I8VAN2</accession>
<dbReference type="GO" id="GO:0005737">
    <property type="term" value="C:cytoplasm"/>
    <property type="evidence" value="ECO:0007669"/>
    <property type="project" value="UniProtKB-SubCell"/>
</dbReference>
<evidence type="ECO:0000256" key="10">
    <source>
        <dbReference type="ARBA" id="ARBA00022843"/>
    </source>
</evidence>
<evidence type="ECO:0000256" key="1">
    <source>
        <dbReference type="ARBA" id="ARBA00004144"/>
    </source>
</evidence>
<dbReference type="PANTHER" id="PTHR21245">
    <property type="entry name" value="HETEROGENEOUS NUCLEAR RIBONUCLEOPROTEIN"/>
    <property type="match status" value="1"/>
</dbReference>
<dbReference type="AlphaFoldDB" id="A0A7I8VAN2"/>
<keyword evidence="21" id="KW-1185">Reference proteome</keyword>
<evidence type="ECO:0000256" key="17">
    <source>
        <dbReference type="PROSITE-ProRule" id="PRU00176"/>
    </source>
</evidence>
<evidence type="ECO:0000256" key="13">
    <source>
        <dbReference type="ARBA" id="ARBA00022990"/>
    </source>
</evidence>
<comment type="subcellular location">
    <subcellularLocation>
        <location evidence="2">Cytoplasm</location>
    </subcellularLocation>
    <subcellularLocation>
        <location evidence="1">Microsome</location>
    </subcellularLocation>
    <subcellularLocation>
        <location evidence="3">Nucleus</location>
        <location evidence="3">Nucleoplasm</location>
    </subcellularLocation>
</comment>
<evidence type="ECO:0000256" key="8">
    <source>
        <dbReference type="ARBA" id="ARBA00022737"/>
    </source>
</evidence>
<evidence type="ECO:0000256" key="4">
    <source>
        <dbReference type="ARBA" id="ARBA00022490"/>
    </source>
</evidence>
<evidence type="ECO:0000256" key="6">
    <source>
        <dbReference type="ARBA" id="ARBA00022664"/>
    </source>
</evidence>
<evidence type="ECO:0000256" key="9">
    <source>
        <dbReference type="ARBA" id="ARBA00022824"/>
    </source>
</evidence>
<organism evidence="20 21">
    <name type="scientific">Dimorphilus gyrociliatus</name>
    <dbReference type="NCBI Taxonomy" id="2664684"/>
    <lineage>
        <taxon>Eukaryota</taxon>
        <taxon>Metazoa</taxon>
        <taxon>Spiralia</taxon>
        <taxon>Lophotrochozoa</taxon>
        <taxon>Annelida</taxon>
        <taxon>Polychaeta</taxon>
        <taxon>Polychaeta incertae sedis</taxon>
        <taxon>Dinophilidae</taxon>
        <taxon>Dimorphilus</taxon>
    </lineage>
</organism>
<feature type="domain" description="RRM" evidence="19">
    <location>
        <begin position="337"/>
        <end position="407"/>
    </location>
</feature>
<dbReference type="Pfam" id="PF00076">
    <property type="entry name" value="RRM_1"/>
    <property type="match status" value="3"/>
</dbReference>
<dbReference type="GO" id="GO:0006397">
    <property type="term" value="P:mRNA processing"/>
    <property type="evidence" value="ECO:0007669"/>
    <property type="project" value="UniProtKB-KW"/>
</dbReference>
<evidence type="ECO:0000256" key="16">
    <source>
        <dbReference type="ARBA" id="ARBA00023274"/>
    </source>
</evidence>
<evidence type="ECO:0000259" key="19">
    <source>
        <dbReference type="PROSITE" id="PS50102"/>
    </source>
</evidence>
<sequence length="616" mass="68715">MSDDQAPSTENGGGGDVETVEKSEDHKKLVDFGLDTTVADELEKLFQAKLVTYDDLDPRALEAIRDFPIECAIAVLKQLLADSNLQHVNNKSAYICGVMKTYRQKQSLGEDKPAVTNGPDEKKLKEILDRTGYALEITTGQRKYGGPPPSWDGGPPGNGHECFVGRIPKTVYEDDLIPVFEKFGTIWDLRLMMNPMQGCNRGYAFVTFTTAEAAREAAKQLNNYEIKPNKKLQVNVSIANVRLFVGNIPKNKSREDILEEFKKLTEGLREVIVYAFPDDPKKKNRGFAFLEYDTHKSASGAKRKLASGRIRVWGSEIIVDWADPQDEPDEETMAKVKVLYVRNLRSNVTEEELKKIFEPFGEIERVKKVKDYGFVHYKERDSTLSALEAMNGYKLHEVEINVTLAKPANENKARERRMRRERDNNMNMGYDDYYSSYPPASFGPPPPMMRGRIARGGMRGRGGMMRPPAPMDYYDDYSGYGQGYGYDDYSSYGGCYEDFSAEYSPHPVTPQPPHRGRGRGGHHAPAPHGPVTQQQPGPRGTHRGRVAMGQRGGGNRGTNRGANRGGGGGFVGPPAYGGRGGRGHLQSGMRANHYVKRSIVSTQLSVRKNPRTFGLI</sequence>
<dbReference type="EMBL" id="CAJFCJ010000003">
    <property type="protein sequence ID" value="CAD5113391.1"/>
    <property type="molecule type" value="Genomic_DNA"/>
</dbReference>
<keyword evidence="6" id="KW-0507">mRNA processing</keyword>
<evidence type="ECO:0000313" key="20">
    <source>
        <dbReference type="EMBL" id="CAD5113391.1"/>
    </source>
</evidence>
<keyword evidence="14" id="KW-0508">mRNA splicing</keyword>
<dbReference type="InterPro" id="IPR012677">
    <property type="entry name" value="Nucleotide-bd_a/b_plait_sf"/>
</dbReference>
<feature type="region of interest" description="Disordered" evidence="18">
    <location>
        <begin position="503"/>
        <end position="585"/>
    </location>
</feature>
<feature type="region of interest" description="Disordered" evidence="18">
    <location>
        <begin position="1"/>
        <end position="24"/>
    </location>
</feature>
<evidence type="ECO:0000256" key="12">
    <source>
        <dbReference type="ARBA" id="ARBA00022884"/>
    </source>
</evidence>
<dbReference type="PROSITE" id="PS50102">
    <property type="entry name" value="RRM"/>
    <property type="match status" value="3"/>
</dbReference>
<reference evidence="20 21" key="1">
    <citation type="submission" date="2020-08" db="EMBL/GenBank/DDBJ databases">
        <authorList>
            <person name="Hejnol A."/>
        </authorList>
    </citation>
    <scope>NUCLEOTIDE SEQUENCE [LARGE SCALE GENOMIC DNA]</scope>
</reference>
<evidence type="ECO:0000256" key="15">
    <source>
        <dbReference type="ARBA" id="ARBA00023242"/>
    </source>
</evidence>
<feature type="domain" description="RRM" evidence="19">
    <location>
        <begin position="160"/>
        <end position="239"/>
    </location>
</feature>
<dbReference type="GO" id="GO:0003723">
    <property type="term" value="F:RNA binding"/>
    <property type="evidence" value="ECO:0007669"/>
    <property type="project" value="UniProtKB-UniRule"/>
</dbReference>
<evidence type="ECO:0000256" key="7">
    <source>
        <dbReference type="ARBA" id="ARBA00022728"/>
    </source>
</evidence>
<evidence type="ECO:0000256" key="14">
    <source>
        <dbReference type="ARBA" id="ARBA00023187"/>
    </source>
</evidence>
<dbReference type="GO" id="GO:0008380">
    <property type="term" value="P:RNA splicing"/>
    <property type="evidence" value="ECO:0007669"/>
    <property type="project" value="UniProtKB-KW"/>
</dbReference>